<dbReference type="InterPro" id="IPR036397">
    <property type="entry name" value="RNaseH_sf"/>
</dbReference>
<dbReference type="Pfam" id="PF16087">
    <property type="entry name" value="DUF4817"/>
    <property type="match status" value="1"/>
</dbReference>
<proteinExistence type="predicted"/>
<evidence type="ECO:0000259" key="1">
    <source>
        <dbReference type="Pfam" id="PF16087"/>
    </source>
</evidence>
<feature type="domain" description="DUF4817" evidence="1">
    <location>
        <begin position="5"/>
        <end position="48"/>
    </location>
</feature>
<evidence type="ECO:0000313" key="2">
    <source>
        <dbReference type="EMBL" id="EZA52959.1"/>
    </source>
</evidence>
<name>A0A026WD37_OOCBI</name>
<dbReference type="EMBL" id="KK107301">
    <property type="protein sequence ID" value="EZA52959.1"/>
    <property type="molecule type" value="Genomic_DNA"/>
</dbReference>
<dbReference type="STRING" id="2015173.A0A026WD37"/>
<dbReference type="AlphaFoldDB" id="A0A026WD37"/>
<protein>
    <recommendedName>
        <fullName evidence="1">DUF4817 domain-containing protein</fullName>
    </recommendedName>
</protein>
<keyword evidence="3" id="KW-1185">Reference proteome</keyword>
<organism evidence="2 3">
    <name type="scientific">Ooceraea biroi</name>
    <name type="common">Clonal raider ant</name>
    <name type="synonym">Cerapachys biroi</name>
    <dbReference type="NCBI Taxonomy" id="2015173"/>
    <lineage>
        <taxon>Eukaryota</taxon>
        <taxon>Metazoa</taxon>
        <taxon>Ecdysozoa</taxon>
        <taxon>Arthropoda</taxon>
        <taxon>Hexapoda</taxon>
        <taxon>Insecta</taxon>
        <taxon>Pterygota</taxon>
        <taxon>Neoptera</taxon>
        <taxon>Endopterygota</taxon>
        <taxon>Hymenoptera</taxon>
        <taxon>Apocrita</taxon>
        <taxon>Aculeata</taxon>
        <taxon>Formicoidea</taxon>
        <taxon>Formicidae</taxon>
        <taxon>Dorylinae</taxon>
        <taxon>Ooceraea</taxon>
    </lineage>
</organism>
<gene>
    <name evidence="2" type="ORF">X777_07636</name>
</gene>
<accession>A0A026WD37</accession>
<dbReference type="GO" id="GO:0003676">
    <property type="term" value="F:nucleic acid binding"/>
    <property type="evidence" value="ECO:0007669"/>
    <property type="project" value="InterPro"/>
</dbReference>
<dbReference type="InterPro" id="IPR032135">
    <property type="entry name" value="DUF4817"/>
</dbReference>
<evidence type="ECO:0000313" key="3">
    <source>
        <dbReference type="Proteomes" id="UP000053097"/>
    </source>
</evidence>
<dbReference type="OrthoDB" id="7697827at2759"/>
<dbReference type="Proteomes" id="UP000053097">
    <property type="component" value="Unassembled WGS sequence"/>
</dbReference>
<sequence>MHFVYGYYNGNATAAVREYRRRFPNRRQPSRNAFIRVHLSLRENGTVYSRNLRYYQKSQDHNRTNQILTYFDRNETSSTRRASLLLEIPKETIRRTLRRAHRHPYHFQPVQNLLPQDLRARRNFCEWLLHAVHDDARILTKILWTDEATFTRTGIANYHNSHTWSDNNPHAIRPAHFQHEFKVNVWAGILNGILVGPFLFQETVTTASFLDFLENNF</sequence>
<reference evidence="2 3" key="1">
    <citation type="journal article" date="2014" name="Curr. Biol.">
        <title>The genome of the clonal raider ant Cerapachys biroi.</title>
        <authorList>
            <person name="Oxley P.R."/>
            <person name="Ji L."/>
            <person name="Fetter-Pruneda I."/>
            <person name="McKenzie S.K."/>
            <person name="Li C."/>
            <person name="Hu H."/>
            <person name="Zhang G."/>
            <person name="Kronauer D.J."/>
        </authorList>
    </citation>
    <scope>NUCLEOTIDE SEQUENCE [LARGE SCALE GENOMIC DNA]</scope>
</reference>
<dbReference type="PANTHER" id="PTHR47326:SF1">
    <property type="entry name" value="HTH PSQ-TYPE DOMAIN-CONTAINING PROTEIN"/>
    <property type="match status" value="1"/>
</dbReference>
<dbReference type="Gene3D" id="3.30.420.10">
    <property type="entry name" value="Ribonuclease H-like superfamily/Ribonuclease H"/>
    <property type="match status" value="1"/>
</dbReference>
<dbReference type="PANTHER" id="PTHR47326">
    <property type="entry name" value="TRANSPOSABLE ELEMENT TC3 TRANSPOSASE-LIKE PROTEIN"/>
    <property type="match status" value="1"/>
</dbReference>